<keyword evidence="2" id="KW-0732">Signal</keyword>
<dbReference type="RefSeq" id="WP_045464595.1">
    <property type="nucleotide sequence ID" value="NZ_BBLT01000005.1"/>
</dbReference>
<dbReference type="Proteomes" id="UP000030185">
    <property type="component" value="Unassembled WGS sequence"/>
</dbReference>
<keyword evidence="5" id="KW-1185">Reference proteome</keyword>
<feature type="domain" description="DUF6443" evidence="3">
    <location>
        <begin position="324"/>
        <end position="407"/>
    </location>
</feature>
<dbReference type="eggNOG" id="COG4447">
    <property type="taxonomic scope" value="Bacteria"/>
</dbReference>
<organism evidence="4 5">
    <name type="scientific">Sporocytophaga myxococcoides</name>
    <dbReference type="NCBI Taxonomy" id="153721"/>
    <lineage>
        <taxon>Bacteria</taxon>
        <taxon>Pseudomonadati</taxon>
        <taxon>Bacteroidota</taxon>
        <taxon>Cytophagia</taxon>
        <taxon>Cytophagales</taxon>
        <taxon>Cytophagaceae</taxon>
        <taxon>Sporocytophaga</taxon>
    </lineage>
</organism>
<evidence type="ECO:0000256" key="1">
    <source>
        <dbReference type="SAM" id="MobiDB-lite"/>
    </source>
</evidence>
<feature type="chain" id="PRO_5001937129" evidence="2">
    <location>
        <begin position="27"/>
        <end position="1559"/>
    </location>
</feature>
<accession>A0A098LH50</accession>
<sequence>MKSIQVIFKLLIFLQCLLFATHEIKAAEEIVNVRASGSQVKQGLYLDVRDNKYNFMKSNPTGSNSWKNSFDNYSFLNRVILSIDQTSKVYQSANYSVDVELSVTYYQWDNTLNGFKATAVSPNPVLTVDYNNNAPYQDKNIYQIAGGNRMEVTVVRITPSVSNVTMNLAIDAEVQVKRFYTFNRTQIPSADHNSMVSSRGELEVYWDFVQGAEEYELEWAHINDYDANTNLATDPSGIKVDASTFKFNSTRINTFNNFYRIPLIYERGYLIYRVRGVSRSKADNYNKNIYGNWSDQAGAYTTLAQFPDKFPLTGHEQNLNWQNSVSFAEEGKNKVAVTYFDGSLRSRQVVSKINSEDKTIIGETIYDHEGKGAVQVLPVPTADSKIGFKPAFNQNNQGTAYNKDNFDNATGNCKPTAESMNTGSGASNYYSPQNPDKSLDINQYIPDAEGYPFTHTEFTPDNTGRIKRQSGVGTNHKLGSNHETKYFYGKPTLQEELDRLFGTEVGPMERYKKNMVVDANGQVSVSYLDPQGRVIATALAGQAPSNLDSLKNDNAQSTDETINVIQGDLLNKTLPSDKDGNLQRISGRSKIYESQLLVSTKGTREFNYTLTGEKYLEQCVNGSVTTDMCYNCVLDLEIMLTNECGQQFLVGLSAAPNSTSTVIGQGIIDAIRAGNYTPLCTNPPSFTAPAGWAKTKVPLEVGNYTISKVLTVNREALDFYTDNYLKSNACLLTVDDFIASEISKVDTASCHMTCDQCLTKLGNYSQYDINVNAACDPCLTEEEYSQLYAECQEFCDNDPINCEEAYQNMLMDMGPMGQYGELITAEGVFDPELFPLSVFNKNNKLPIKSFNMGGHDWRQPYYKDQAGVIRQGYVDETDLPSYVQITLNEAGEYEPRILEGSTVVTIDGFEYVRPEALHDVHDFFLNWKDSWAKSLVLYHPEYESYNFCISNNASHSFDMSLLNADLLAQAPSGYLNPLGANAAQSIDPYFSSNLAINPLFDQAEYNAMKRSMAAYMGSYSLDKVAYGIVKCPAYNNTGSGGCATNCLNGTITFDDKVWQQYRGMYLSLKQKFMEQKATKYAINHQSYNGCVGDKKFSYFKNGFFTYDNPTYTPYGNYRWWPTQFWNYRQPCSIFSFRLYKDKVKRFPMNNDMVESESMDAYTCYDEESEGQFQKVNCPEQNTLVINEMKAKAQFSYFETCGQCPVVKDFESLLNALATHPVKRLNNDFQLSCYPTGEIQEYTPDFEAAIGFSGMGGETFWQIDAPNTTSTVLAVKLNRRNGATTSVLKNCNLQLTMQSSYLVKDISTGQMVSKSFAWSDVKGICCLSYDPLDNLHPGKAFEAYAKVQVTYNDQTKADIKIPIKGFTGCLDMNPATCPKPLVCTTTDGAIDIMNMFNMLIYSYPGGMGPDGISHQSKANQFVAQTVLNPAEQPYDESFINSLKQNTGLTGTQLRWKGSVALGTFAGILEGINGSAVTGTRLFEIYTPLNMPAGAGFNDIVSFHSIRADKSSNDPEHNFKLIGLVKYTVGGVQKKTYVEFSGYSPHMNIADCKSPVFNGSN</sequence>
<evidence type="ECO:0000259" key="3">
    <source>
        <dbReference type="Pfam" id="PF20041"/>
    </source>
</evidence>
<name>A0A098LH50_9BACT</name>
<gene>
    <name evidence="4" type="ORF">MYP_2993</name>
</gene>
<dbReference type="Pfam" id="PF20041">
    <property type="entry name" value="DUF6443"/>
    <property type="match status" value="1"/>
</dbReference>
<reference evidence="4 5" key="1">
    <citation type="submission" date="2014-09" db="EMBL/GenBank/DDBJ databases">
        <title>Sporocytophaga myxococcoides PG-01 genome sequencing.</title>
        <authorList>
            <person name="Liu L."/>
            <person name="Gao P.J."/>
            <person name="Chen G.J."/>
            <person name="Wang L.S."/>
        </authorList>
    </citation>
    <scope>NUCLEOTIDE SEQUENCE [LARGE SCALE GENOMIC DNA]</scope>
    <source>
        <strain evidence="4 5">PG-01</strain>
    </source>
</reference>
<dbReference type="OrthoDB" id="2972467at2"/>
<proteinExistence type="predicted"/>
<comment type="caution">
    <text evidence="4">The sequence shown here is derived from an EMBL/GenBank/DDBJ whole genome shotgun (WGS) entry which is preliminary data.</text>
</comment>
<evidence type="ECO:0000256" key="2">
    <source>
        <dbReference type="SAM" id="SignalP"/>
    </source>
</evidence>
<evidence type="ECO:0000313" key="5">
    <source>
        <dbReference type="Proteomes" id="UP000030185"/>
    </source>
</evidence>
<dbReference type="EMBL" id="BBLT01000005">
    <property type="protein sequence ID" value="GAL85764.1"/>
    <property type="molecule type" value="Genomic_DNA"/>
</dbReference>
<dbReference type="InterPro" id="IPR045619">
    <property type="entry name" value="DUF6443"/>
</dbReference>
<protein>
    <submittedName>
        <fullName evidence="4">RHS repeat-associated core domain-containing protein</fullName>
    </submittedName>
</protein>
<evidence type="ECO:0000313" key="4">
    <source>
        <dbReference type="EMBL" id="GAL85764.1"/>
    </source>
</evidence>
<dbReference type="STRING" id="153721.MYP_2993"/>
<feature type="signal peptide" evidence="2">
    <location>
        <begin position="1"/>
        <end position="26"/>
    </location>
</feature>
<feature type="region of interest" description="Disordered" evidence="1">
    <location>
        <begin position="457"/>
        <end position="478"/>
    </location>
</feature>